<comment type="caution">
    <text evidence="3">The sequence shown here is derived from an EMBL/GenBank/DDBJ whole genome shotgun (WGS) entry which is preliminary data.</text>
</comment>
<dbReference type="AlphaFoldDB" id="A0A2T5J1I8"/>
<evidence type="ECO:0000259" key="1">
    <source>
        <dbReference type="Pfam" id="PF13304"/>
    </source>
</evidence>
<evidence type="ECO:0000313" key="4">
    <source>
        <dbReference type="Proteomes" id="UP000244223"/>
    </source>
</evidence>
<dbReference type="InterPro" id="IPR003959">
    <property type="entry name" value="ATPase_AAA_core"/>
</dbReference>
<dbReference type="GO" id="GO:0016887">
    <property type="term" value="F:ATP hydrolysis activity"/>
    <property type="evidence" value="ECO:0007669"/>
    <property type="project" value="InterPro"/>
</dbReference>
<accession>A0A2T5J1I8</accession>
<gene>
    <name evidence="3" type="ORF">C8N29_104204</name>
</gene>
<dbReference type="Pfam" id="PF13304">
    <property type="entry name" value="AAA_21"/>
    <property type="match status" value="1"/>
</dbReference>
<reference evidence="3 4" key="1">
    <citation type="submission" date="2018-04" db="EMBL/GenBank/DDBJ databases">
        <title>Genomic Encyclopedia of Archaeal and Bacterial Type Strains, Phase II (KMG-II): from individual species to whole genera.</title>
        <authorList>
            <person name="Goeker M."/>
        </authorList>
    </citation>
    <scope>NUCLEOTIDE SEQUENCE [LARGE SCALE GENOMIC DNA]</scope>
    <source>
        <strain evidence="3 4">DSM 5822</strain>
    </source>
</reference>
<dbReference type="GO" id="GO:0005524">
    <property type="term" value="F:ATP binding"/>
    <property type="evidence" value="ECO:0007669"/>
    <property type="project" value="UniProtKB-KW"/>
</dbReference>
<dbReference type="InterPro" id="IPR051396">
    <property type="entry name" value="Bact_Antivir_Def_Nuclease"/>
</dbReference>
<dbReference type="SUPFAM" id="SSF52540">
    <property type="entry name" value="P-loop containing nucleoside triphosphate hydrolases"/>
    <property type="match status" value="1"/>
</dbReference>
<evidence type="ECO:0000313" key="3">
    <source>
        <dbReference type="EMBL" id="PTQ90159.1"/>
    </source>
</evidence>
<dbReference type="CDD" id="cd00267">
    <property type="entry name" value="ABC_ATPase"/>
    <property type="match status" value="1"/>
</dbReference>
<keyword evidence="4" id="KW-1185">Reference proteome</keyword>
<dbReference type="Gene3D" id="3.40.50.300">
    <property type="entry name" value="P-loop containing nucleotide triphosphate hydrolases"/>
    <property type="match status" value="1"/>
</dbReference>
<dbReference type="InterPro" id="IPR027417">
    <property type="entry name" value="P-loop_NTPase"/>
</dbReference>
<dbReference type="Pfam" id="PF13476">
    <property type="entry name" value="AAA_23"/>
    <property type="match status" value="1"/>
</dbReference>
<evidence type="ECO:0000259" key="2">
    <source>
        <dbReference type="Pfam" id="PF13476"/>
    </source>
</evidence>
<keyword evidence="3" id="KW-0547">Nucleotide-binding</keyword>
<dbReference type="GO" id="GO:0006302">
    <property type="term" value="P:double-strand break repair"/>
    <property type="evidence" value="ECO:0007669"/>
    <property type="project" value="InterPro"/>
</dbReference>
<dbReference type="PANTHER" id="PTHR43581:SF2">
    <property type="entry name" value="EXCINUCLEASE ATPASE SUBUNIT"/>
    <property type="match status" value="1"/>
</dbReference>
<dbReference type="Proteomes" id="UP000244223">
    <property type="component" value="Unassembled WGS sequence"/>
</dbReference>
<organism evidence="3 4">
    <name type="scientific">Agitococcus lubricus</name>
    <dbReference type="NCBI Taxonomy" id="1077255"/>
    <lineage>
        <taxon>Bacteria</taxon>
        <taxon>Pseudomonadati</taxon>
        <taxon>Pseudomonadota</taxon>
        <taxon>Gammaproteobacteria</taxon>
        <taxon>Moraxellales</taxon>
        <taxon>Moraxellaceae</taxon>
        <taxon>Agitococcus</taxon>
    </lineage>
</organism>
<protein>
    <submittedName>
        <fullName evidence="3">Putative ATP-binding protein involved in virulence</fullName>
    </submittedName>
</protein>
<dbReference type="OrthoDB" id="1698838at2"/>
<dbReference type="PANTHER" id="PTHR43581">
    <property type="entry name" value="ATP/GTP PHOSPHATASE"/>
    <property type="match status" value="1"/>
</dbReference>
<feature type="domain" description="Rad50/SbcC-type AAA" evidence="2">
    <location>
        <begin position="18"/>
        <end position="154"/>
    </location>
</feature>
<sequence length="446" mass="51120">MVCLFLLVDNMTEYRIESIALKNIGVFDEVKIDFPPIESTEADQKKAEIHLFTGANGCGKSTLLYALASIFDKYPADNDLLAKRFRQDDYAVININFNKELIRFNQKTDVRLHLVKEYYFEQSKILGLYHHIKQNISLIDTCLAPIMAFAYSGRRTLENISTHSIENIQKSPFENALSFTGNTDTNLIAQWILNSLSSAALAEVEGDKQAAQNYQYAVKQIEEFIFDICQLEIKFKIQRSPLTVKISLNNRVLDFEVLPDGLKSVISWVADLAVRLDSIPWAQQRSIFDQNIILFLDEIDIHLHPKWQRRILPAVQKLLPNAQIFASTHSPFVVGSVEDAWIYKLPEQGEKVSEIKAIKSNPAKSYALILNEIFDIDKDFGEEIEQDLNQFYQYRQSYMNNKQPADKTQLLAIAAKLFDKGEEVKAIVARELRQLSRLMNEDIDLA</sequence>
<keyword evidence="3" id="KW-0067">ATP-binding</keyword>
<name>A0A2T5J1I8_9GAMM</name>
<dbReference type="InterPro" id="IPR038729">
    <property type="entry name" value="Rad50/SbcC_AAA"/>
</dbReference>
<feature type="domain" description="ATPase AAA-type core" evidence="1">
    <location>
        <begin position="251"/>
        <end position="334"/>
    </location>
</feature>
<dbReference type="EMBL" id="QAON01000004">
    <property type="protein sequence ID" value="PTQ90159.1"/>
    <property type="molecule type" value="Genomic_DNA"/>
</dbReference>
<proteinExistence type="predicted"/>